<feature type="domain" description="HMA" evidence="2">
    <location>
        <begin position="1"/>
        <end position="62"/>
    </location>
</feature>
<evidence type="ECO:0000259" key="2">
    <source>
        <dbReference type="PROSITE" id="PS50846"/>
    </source>
</evidence>
<dbReference type="AlphaFoldDB" id="A0A1M6NDI8"/>
<name>A0A1M6NDI8_9CLOT</name>
<evidence type="ECO:0000313" key="4">
    <source>
        <dbReference type="Proteomes" id="UP000184080"/>
    </source>
</evidence>
<keyword evidence="1" id="KW-0479">Metal-binding</keyword>
<dbReference type="STRING" id="1121298.SAMN05444401_0168"/>
<dbReference type="EMBL" id="FQZO01000011">
    <property type="protein sequence ID" value="SHJ93713.1"/>
    <property type="molecule type" value="Genomic_DNA"/>
</dbReference>
<evidence type="ECO:0000313" key="3">
    <source>
        <dbReference type="EMBL" id="SHJ93713.1"/>
    </source>
</evidence>
<dbReference type="GO" id="GO:0046872">
    <property type="term" value="F:metal ion binding"/>
    <property type="evidence" value="ECO:0007669"/>
    <property type="project" value="UniProtKB-KW"/>
</dbReference>
<proteinExistence type="predicted"/>
<dbReference type="InterPro" id="IPR006121">
    <property type="entry name" value="HMA_dom"/>
</dbReference>
<reference evidence="3 4" key="1">
    <citation type="submission" date="2016-11" db="EMBL/GenBank/DDBJ databases">
        <authorList>
            <person name="Jaros S."/>
            <person name="Januszkiewicz K."/>
            <person name="Wedrychowicz H."/>
        </authorList>
    </citation>
    <scope>NUCLEOTIDE SEQUENCE [LARGE SCALE GENOMIC DNA]</scope>
    <source>
        <strain evidence="3 4">DSM 21864</strain>
    </source>
</reference>
<dbReference type="PROSITE" id="PS50846">
    <property type="entry name" value="HMA_2"/>
    <property type="match status" value="1"/>
</dbReference>
<dbReference type="PROSITE" id="PS01047">
    <property type="entry name" value="HMA_1"/>
    <property type="match status" value="1"/>
</dbReference>
<sequence>MKAKLIISGMSCGHCVKRVDNALKDLEGVTSAEVKVGEAIVEGSASIEAIKEAIDDAGYDVEKVEEI</sequence>
<organism evidence="3 4">
    <name type="scientific">Clostridium amylolyticum</name>
    <dbReference type="NCBI Taxonomy" id="1121298"/>
    <lineage>
        <taxon>Bacteria</taxon>
        <taxon>Bacillati</taxon>
        <taxon>Bacillota</taxon>
        <taxon>Clostridia</taxon>
        <taxon>Eubacteriales</taxon>
        <taxon>Clostridiaceae</taxon>
        <taxon>Clostridium</taxon>
    </lineage>
</organism>
<dbReference type="InterPro" id="IPR036163">
    <property type="entry name" value="HMA_dom_sf"/>
</dbReference>
<accession>A0A1M6NDI8</accession>
<keyword evidence="4" id="KW-1185">Reference proteome</keyword>
<dbReference type="RefSeq" id="WP_073011945.1">
    <property type="nucleotide sequence ID" value="NZ_FQZO01000011.1"/>
</dbReference>
<dbReference type="Gene3D" id="3.30.70.100">
    <property type="match status" value="1"/>
</dbReference>
<dbReference type="OrthoDB" id="9813965at2"/>
<dbReference type="Pfam" id="PF00403">
    <property type="entry name" value="HMA"/>
    <property type="match status" value="1"/>
</dbReference>
<gene>
    <name evidence="3" type="ORF">SAMN05444401_0168</name>
</gene>
<dbReference type="InterPro" id="IPR017969">
    <property type="entry name" value="Heavy-metal-associated_CS"/>
</dbReference>
<dbReference type="CDD" id="cd00371">
    <property type="entry name" value="HMA"/>
    <property type="match status" value="1"/>
</dbReference>
<evidence type="ECO:0000256" key="1">
    <source>
        <dbReference type="ARBA" id="ARBA00022723"/>
    </source>
</evidence>
<dbReference type="SUPFAM" id="SSF55008">
    <property type="entry name" value="HMA, heavy metal-associated domain"/>
    <property type="match status" value="1"/>
</dbReference>
<protein>
    <submittedName>
        <fullName evidence="3">Copper chaperone</fullName>
    </submittedName>
</protein>
<dbReference type="Proteomes" id="UP000184080">
    <property type="component" value="Unassembled WGS sequence"/>
</dbReference>